<accession>A0ABU1AVF7</accession>
<feature type="chain" id="PRO_5045881717" description="DUF3352 domain-containing protein" evidence="1">
    <location>
        <begin position="31"/>
        <end position="601"/>
    </location>
</feature>
<organism evidence="2 3">
    <name type="scientific">Thalassobacterium maritimum</name>
    <dbReference type="NCBI Taxonomy" id="3041265"/>
    <lineage>
        <taxon>Bacteria</taxon>
        <taxon>Pseudomonadati</taxon>
        <taxon>Verrucomicrobiota</taxon>
        <taxon>Opitutia</taxon>
        <taxon>Puniceicoccales</taxon>
        <taxon>Coraliomargaritaceae</taxon>
        <taxon>Thalassobacterium</taxon>
    </lineage>
</organism>
<evidence type="ECO:0000313" key="3">
    <source>
        <dbReference type="Proteomes" id="UP001225316"/>
    </source>
</evidence>
<protein>
    <recommendedName>
        <fullName evidence="4">DUF3352 domain-containing protein</fullName>
    </recommendedName>
</protein>
<evidence type="ECO:0000313" key="2">
    <source>
        <dbReference type="EMBL" id="MDQ8208139.1"/>
    </source>
</evidence>
<comment type="caution">
    <text evidence="2">The sequence shown here is derived from an EMBL/GenBank/DDBJ whole genome shotgun (WGS) entry which is preliminary data.</text>
</comment>
<proteinExistence type="predicted"/>
<gene>
    <name evidence="2" type="ORF">QEH52_11510</name>
</gene>
<reference evidence="2 3" key="1">
    <citation type="submission" date="2023-04" db="EMBL/GenBank/DDBJ databases">
        <title>A novel bacteria isolated from coastal sediment.</title>
        <authorList>
            <person name="Liu X.-J."/>
            <person name="Du Z.-J."/>
        </authorList>
    </citation>
    <scope>NUCLEOTIDE SEQUENCE [LARGE SCALE GENOMIC DNA]</scope>
    <source>
        <strain evidence="2 3">SDUM461003</strain>
    </source>
</reference>
<feature type="signal peptide" evidence="1">
    <location>
        <begin position="1"/>
        <end position="30"/>
    </location>
</feature>
<name>A0ABU1AVF7_9BACT</name>
<evidence type="ECO:0000256" key="1">
    <source>
        <dbReference type="SAM" id="SignalP"/>
    </source>
</evidence>
<keyword evidence="1" id="KW-0732">Signal</keyword>
<dbReference type="EMBL" id="JARXHW010000025">
    <property type="protein sequence ID" value="MDQ8208139.1"/>
    <property type="molecule type" value="Genomic_DNA"/>
</dbReference>
<keyword evidence="3" id="KW-1185">Reference proteome</keyword>
<evidence type="ECO:0008006" key="4">
    <source>
        <dbReference type="Google" id="ProtNLM"/>
    </source>
</evidence>
<dbReference type="Proteomes" id="UP001225316">
    <property type="component" value="Unassembled WGS sequence"/>
</dbReference>
<dbReference type="RefSeq" id="WP_308950600.1">
    <property type="nucleotide sequence ID" value="NZ_JARXHW010000025.1"/>
</dbReference>
<sequence length="601" mass="66150">MHIHSYRTTFLSAACAACAASLSLPLSLSAASFNQMTEADVDVYISIRNIEELRDQWAAHSFAEVVEDPSLQEFLQPLLHGGEASESEDAEESMTEVLEHEFGLSWDELYALFPGQLSMAWFNVPELLLQQAERPDIMVLAEYTGDVDQLDTLMQVQFERNAKSQQALNPAIEHTMIEETFMGETLYFDETYDGEQTYIEDGYALVDGVFILATPEERLRSAVEAIKDGPDAPLGEQAAYLRAREEGGRGDLELYFNLEALMPPLNEALLDKLLQGGALMLGLNADSLNNMFALESMQAAFMDVDLVDEGLEVHSGLIYHEQAGLLRLLAYTDEPLPEARYVPNGVFSTSITNLDVGDLLAQFETLLTTASPNLRAQFDAQLQMVHSNTGVDFRSAILENFADDVVSLSVMPETSREAGAIAEPDQVFVVGLENAASLSSALEALIDLVPGAREQIQTQDFAGQTIYSFKNAAAANAGVSYVITRSKFILSIGQLGLLQEVLTRLESGVDGFWQDAETEAIFESIARPDAVARSYVDIEKMFLPIFQSIVQASQLASGGSSLDLEQLPQKLAKPFYMITETNQADDGLFNRSFIRAREDSK</sequence>